<name>A0ABR2WQU9_9FUNG</name>
<evidence type="ECO:0000313" key="1">
    <source>
        <dbReference type="EMBL" id="KAK9763890.1"/>
    </source>
</evidence>
<dbReference type="Proteomes" id="UP001479436">
    <property type="component" value="Unassembled WGS sequence"/>
</dbReference>
<accession>A0ABR2WQU9</accession>
<dbReference type="EMBL" id="JASJQH010000535">
    <property type="protein sequence ID" value="KAK9763890.1"/>
    <property type="molecule type" value="Genomic_DNA"/>
</dbReference>
<proteinExistence type="predicted"/>
<sequence>IEILDVTTVIDMLTVTTGAGIVMALKDVDLVTEITIENMKIETPITAVVDLGQGNMTKEIESATGRYKVSGGLV</sequence>
<reference evidence="1 2" key="1">
    <citation type="submission" date="2023-04" db="EMBL/GenBank/DDBJ databases">
        <title>Genome of Basidiobolus ranarum AG-B5.</title>
        <authorList>
            <person name="Stajich J.E."/>
            <person name="Carter-House D."/>
            <person name="Gryganskyi A."/>
        </authorList>
    </citation>
    <scope>NUCLEOTIDE SEQUENCE [LARGE SCALE GENOMIC DNA]</scope>
    <source>
        <strain evidence="1 2">AG-B5</strain>
    </source>
</reference>
<feature type="non-terminal residue" evidence="1">
    <location>
        <position position="1"/>
    </location>
</feature>
<gene>
    <name evidence="1" type="ORF">K7432_009046</name>
</gene>
<comment type="caution">
    <text evidence="1">The sequence shown here is derived from an EMBL/GenBank/DDBJ whole genome shotgun (WGS) entry which is preliminary data.</text>
</comment>
<protein>
    <submittedName>
        <fullName evidence="1">Uncharacterized protein</fullName>
    </submittedName>
</protein>
<keyword evidence="2" id="KW-1185">Reference proteome</keyword>
<evidence type="ECO:0000313" key="2">
    <source>
        <dbReference type="Proteomes" id="UP001479436"/>
    </source>
</evidence>
<organism evidence="1 2">
    <name type="scientific">Basidiobolus ranarum</name>
    <dbReference type="NCBI Taxonomy" id="34480"/>
    <lineage>
        <taxon>Eukaryota</taxon>
        <taxon>Fungi</taxon>
        <taxon>Fungi incertae sedis</taxon>
        <taxon>Zoopagomycota</taxon>
        <taxon>Entomophthoromycotina</taxon>
        <taxon>Basidiobolomycetes</taxon>
        <taxon>Basidiobolales</taxon>
        <taxon>Basidiobolaceae</taxon>
        <taxon>Basidiobolus</taxon>
    </lineage>
</organism>